<dbReference type="EMBL" id="MFSU01000026">
    <property type="protein sequence ID" value="OGI48517.1"/>
    <property type="molecule type" value="Genomic_DNA"/>
</dbReference>
<organism evidence="3 4">
    <name type="scientific">Candidatus Muproteobacteria bacterium RBG_16_65_34</name>
    <dbReference type="NCBI Taxonomy" id="1817760"/>
    <lineage>
        <taxon>Bacteria</taxon>
        <taxon>Pseudomonadati</taxon>
        <taxon>Pseudomonadota</taxon>
        <taxon>Candidatus Muproteobacteria</taxon>
    </lineage>
</organism>
<dbReference type="PANTHER" id="PTHR38043:SF1">
    <property type="entry name" value="PROTEIN HEMX"/>
    <property type="match status" value="1"/>
</dbReference>
<accession>A0A1F6TTS2</accession>
<keyword evidence="2" id="KW-1133">Transmembrane helix</keyword>
<dbReference type="PANTHER" id="PTHR38043">
    <property type="entry name" value="PROTEIN HEMX"/>
    <property type="match status" value="1"/>
</dbReference>
<name>A0A1F6TTS2_9PROT</name>
<comment type="caution">
    <text evidence="3">The sequence shown here is derived from an EMBL/GenBank/DDBJ whole genome shotgun (WGS) entry which is preliminary data.</text>
</comment>
<sequence>MIENNAKTTPAAPAAKRGKPVAAKSSAISRRGLLTGGLALILAVIALSATGYLWYRLLVENRELLATDVVDKLNTLTEDTKTLQEGLSAAQQTLAETASTQETIKAAIDKIQGDLSRNRNEWLLAEAEQLLVIANHRLQLARDARSALNALRAADGQLNLIANPNLLPVRRELAREITLLESLEKTDVTGLTLKLVSLAEAVERLPLALEARMRAPEGADKAAPVPTPAPDAGWRAAAQRMGQDILGLVRIRENLEVQKPLLPPEQQYFLRENLRLMLYGAQLALLQANVTVYQQNLRSALRLLKEYFDVNTQVVAAMSGELEGQLKMKLVTAPPDISASLEALRQVAGRKAAP</sequence>
<evidence type="ECO:0008006" key="5">
    <source>
        <dbReference type="Google" id="ProtNLM"/>
    </source>
</evidence>
<protein>
    <recommendedName>
        <fullName evidence="5">Heme biosynthesis operon protein HemX</fullName>
    </recommendedName>
</protein>
<dbReference type="Pfam" id="PF04375">
    <property type="entry name" value="HemX"/>
    <property type="match status" value="1"/>
</dbReference>
<gene>
    <name evidence="3" type="ORF">A2151_08520</name>
</gene>
<dbReference type="STRING" id="1817760.A2151_08520"/>
<evidence type="ECO:0000313" key="4">
    <source>
        <dbReference type="Proteomes" id="UP000178885"/>
    </source>
</evidence>
<evidence type="ECO:0000256" key="2">
    <source>
        <dbReference type="SAM" id="Phobius"/>
    </source>
</evidence>
<feature type="transmembrane region" description="Helical" evidence="2">
    <location>
        <begin position="33"/>
        <end position="55"/>
    </location>
</feature>
<evidence type="ECO:0000256" key="1">
    <source>
        <dbReference type="SAM" id="MobiDB-lite"/>
    </source>
</evidence>
<feature type="region of interest" description="Disordered" evidence="1">
    <location>
        <begin position="1"/>
        <end position="20"/>
    </location>
</feature>
<dbReference type="Proteomes" id="UP000178885">
    <property type="component" value="Unassembled WGS sequence"/>
</dbReference>
<dbReference type="AlphaFoldDB" id="A0A1F6TTS2"/>
<proteinExistence type="predicted"/>
<reference evidence="3 4" key="1">
    <citation type="journal article" date="2016" name="Nat. Commun.">
        <title>Thousands of microbial genomes shed light on interconnected biogeochemical processes in an aquifer system.</title>
        <authorList>
            <person name="Anantharaman K."/>
            <person name="Brown C.T."/>
            <person name="Hug L.A."/>
            <person name="Sharon I."/>
            <person name="Castelle C.J."/>
            <person name="Probst A.J."/>
            <person name="Thomas B.C."/>
            <person name="Singh A."/>
            <person name="Wilkins M.J."/>
            <person name="Karaoz U."/>
            <person name="Brodie E.L."/>
            <person name="Williams K.H."/>
            <person name="Hubbard S.S."/>
            <person name="Banfield J.F."/>
        </authorList>
    </citation>
    <scope>NUCLEOTIDE SEQUENCE [LARGE SCALE GENOMIC DNA]</scope>
</reference>
<keyword evidence="2" id="KW-0812">Transmembrane</keyword>
<evidence type="ECO:0000313" key="3">
    <source>
        <dbReference type="EMBL" id="OGI48517.1"/>
    </source>
</evidence>
<dbReference type="InterPro" id="IPR007470">
    <property type="entry name" value="HemX"/>
</dbReference>
<keyword evidence="2" id="KW-0472">Membrane</keyword>